<feature type="non-terminal residue" evidence="1">
    <location>
        <position position="1"/>
    </location>
</feature>
<keyword evidence="1" id="KW-0548">Nucleotidyltransferase</keyword>
<dbReference type="GO" id="GO:0003964">
    <property type="term" value="F:RNA-directed DNA polymerase activity"/>
    <property type="evidence" value="ECO:0007669"/>
    <property type="project" value="UniProtKB-KW"/>
</dbReference>
<evidence type="ECO:0000313" key="1">
    <source>
        <dbReference type="EMBL" id="GFB09139.1"/>
    </source>
</evidence>
<name>A0A699KTR8_TANCI</name>
<organism evidence="1">
    <name type="scientific">Tanacetum cinerariifolium</name>
    <name type="common">Dalmatian daisy</name>
    <name type="synonym">Chrysanthemum cinerariifolium</name>
    <dbReference type="NCBI Taxonomy" id="118510"/>
    <lineage>
        <taxon>Eukaryota</taxon>
        <taxon>Viridiplantae</taxon>
        <taxon>Streptophyta</taxon>
        <taxon>Embryophyta</taxon>
        <taxon>Tracheophyta</taxon>
        <taxon>Spermatophyta</taxon>
        <taxon>Magnoliopsida</taxon>
        <taxon>eudicotyledons</taxon>
        <taxon>Gunneridae</taxon>
        <taxon>Pentapetalae</taxon>
        <taxon>asterids</taxon>
        <taxon>campanulids</taxon>
        <taxon>Asterales</taxon>
        <taxon>Asteraceae</taxon>
        <taxon>Asteroideae</taxon>
        <taxon>Anthemideae</taxon>
        <taxon>Anthemidinae</taxon>
        <taxon>Tanacetum</taxon>
    </lineage>
</organism>
<accession>A0A699KTR8</accession>
<dbReference type="EMBL" id="BKCJ010550142">
    <property type="protein sequence ID" value="GFB09139.1"/>
    <property type="molecule type" value="Genomic_DNA"/>
</dbReference>
<comment type="caution">
    <text evidence="1">The sequence shown here is derived from an EMBL/GenBank/DDBJ whole genome shotgun (WGS) entry which is preliminary data.</text>
</comment>
<sequence>PGDFLYRSNDASHAVDGGKHGPKWEGPCEVTEELEDRAYKLRSANRTVLPRTWNVANLKKCYL</sequence>
<keyword evidence="1" id="KW-0808">Transferase</keyword>
<proteinExistence type="predicted"/>
<reference evidence="1" key="1">
    <citation type="journal article" date="2019" name="Sci. Rep.">
        <title>Draft genome of Tanacetum cinerariifolium, the natural source of mosquito coil.</title>
        <authorList>
            <person name="Yamashiro T."/>
            <person name="Shiraishi A."/>
            <person name="Satake H."/>
            <person name="Nakayama K."/>
        </authorList>
    </citation>
    <scope>NUCLEOTIDE SEQUENCE</scope>
</reference>
<gene>
    <name evidence="1" type="ORF">Tci_681110</name>
</gene>
<protein>
    <submittedName>
        <fullName evidence="1">Reverse transcriptase domain-containing protein</fullName>
    </submittedName>
</protein>
<dbReference type="AlphaFoldDB" id="A0A699KTR8"/>
<keyword evidence="1" id="KW-0695">RNA-directed DNA polymerase</keyword>